<dbReference type="Proteomes" id="UP001148662">
    <property type="component" value="Unassembled WGS sequence"/>
</dbReference>
<reference evidence="1" key="1">
    <citation type="submission" date="2022-07" db="EMBL/GenBank/DDBJ databases">
        <title>Genome Sequence of Phlebia brevispora.</title>
        <authorList>
            <person name="Buettner E."/>
        </authorList>
    </citation>
    <scope>NUCLEOTIDE SEQUENCE</scope>
    <source>
        <strain evidence="1">MPL23</strain>
    </source>
</reference>
<evidence type="ECO:0000313" key="2">
    <source>
        <dbReference type="Proteomes" id="UP001148662"/>
    </source>
</evidence>
<sequence length="493" mass="56610">MDLYSTAQNVIQILQTVYEKYQEYRESDETIRAASDRLEAVDVRLDLFERCLKHQQADLTDKQRKILQKSLDRVGNLLSQLGEQLPAKSTIVAKITWVGWKRHQVEGVVEELRTWVDDTQGTFFIVDLEKRLRQAGLNNDDKLRQRLFDTGDHTFAGAWTLSNRINSLIHDVPHLPKSSFTLPTKLGEQMVGEYQARAVYLEAHYIEEGDERTKQDQIRSCERLASVFRSSDVDLSALHLLPASGIIEDYEFDRCYIVYELPFSCPVSPSMPTLSHILERQVRITLEDRIRIALEAAVAVFSVHAAGWVHKNIRSDNILINTHVAKGSKAAATVETAYLVGFQSTRPRVEGSEQRPELDPVKRLYQHPERQGGRDTRVKRFDIRHDMYSLGAVLVEIGYRKTLQEIFFPKARPSGNEPTLNEANDNHKRLVDYAHRLSDKMGTKYADAALVCLTQTTEQQTSPELREEFYRSVLQPLKEIYEGLKGRQRNTEL</sequence>
<name>A0ACC1T5E2_9APHY</name>
<gene>
    <name evidence="1" type="ORF">NM688_g3563</name>
</gene>
<protein>
    <submittedName>
        <fullName evidence="1">Uncharacterized protein</fullName>
    </submittedName>
</protein>
<organism evidence="1 2">
    <name type="scientific">Phlebia brevispora</name>
    <dbReference type="NCBI Taxonomy" id="194682"/>
    <lineage>
        <taxon>Eukaryota</taxon>
        <taxon>Fungi</taxon>
        <taxon>Dikarya</taxon>
        <taxon>Basidiomycota</taxon>
        <taxon>Agaricomycotina</taxon>
        <taxon>Agaricomycetes</taxon>
        <taxon>Polyporales</taxon>
        <taxon>Meruliaceae</taxon>
        <taxon>Phlebia</taxon>
    </lineage>
</organism>
<evidence type="ECO:0000313" key="1">
    <source>
        <dbReference type="EMBL" id="KAJ3553521.1"/>
    </source>
</evidence>
<accession>A0ACC1T5E2</accession>
<dbReference type="EMBL" id="JANHOG010000529">
    <property type="protein sequence ID" value="KAJ3553521.1"/>
    <property type="molecule type" value="Genomic_DNA"/>
</dbReference>
<comment type="caution">
    <text evidence="1">The sequence shown here is derived from an EMBL/GenBank/DDBJ whole genome shotgun (WGS) entry which is preliminary data.</text>
</comment>
<keyword evidence="2" id="KW-1185">Reference proteome</keyword>
<proteinExistence type="predicted"/>